<reference evidence="6 7" key="2">
    <citation type="submission" date="2018-11" db="EMBL/GenBank/DDBJ databases">
        <authorList>
            <consortium name="Pathogen Informatics"/>
        </authorList>
    </citation>
    <scope>NUCLEOTIDE SEQUENCE [LARGE SCALE GENOMIC DNA]</scope>
</reference>
<accession>A0A183IZ97</accession>
<evidence type="ECO:0000259" key="5">
    <source>
        <dbReference type="SMART" id="SM01027"/>
    </source>
</evidence>
<dbReference type="InterPro" id="IPR027074">
    <property type="entry name" value="Integrator_9su"/>
</dbReference>
<dbReference type="Proteomes" id="UP000270296">
    <property type="component" value="Unassembled WGS sequence"/>
</dbReference>
<dbReference type="SUPFAM" id="SSF56281">
    <property type="entry name" value="Metallo-hydrolase/oxidoreductase"/>
    <property type="match status" value="1"/>
</dbReference>
<dbReference type="InterPro" id="IPR022712">
    <property type="entry name" value="Beta_Casp"/>
</dbReference>
<keyword evidence="3" id="KW-0963">Cytoplasm</keyword>
<evidence type="ECO:0000313" key="8">
    <source>
        <dbReference type="WBParaSite" id="SBAD_0000926801-mRNA-1"/>
    </source>
</evidence>
<feature type="domain" description="Beta-Casp" evidence="5">
    <location>
        <begin position="110"/>
        <end position="238"/>
    </location>
</feature>
<dbReference type="EMBL" id="UZAM01012142">
    <property type="protein sequence ID" value="VDP20257.1"/>
    <property type="molecule type" value="Genomic_DNA"/>
</dbReference>
<dbReference type="GO" id="GO:0032039">
    <property type="term" value="C:integrator complex"/>
    <property type="evidence" value="ECO:0007669"/>
    <property type="project" value="InterPro"/>
</dbReference>
<protein>
    <submittedName>
        <fullName evidence="8">Beta-Casp domain-containing protein</fullName>
    </submittedName>
</protein>
<gene>
    <name evidence="6" type="ORF">SBAD_LOCUS8945</name>
</gene>
<evidence type="ECO:0000313" key="7">
    <source>
        <dbReference type="Proteomes" id="UP000270296"/>
    </source>
</evidence>
<name>A0A183IZ97_9BILA</name>
<proteinExistence type="predicted"/>
<dbReference type="SMART" id="SM01027">
    <property type="entry name" value="Beta-Casp"/>
    <property type="match status" value="1"/>
</dbReference>
<dbReference type="Gene3D" id="3.40.50.10890">
    <property type="match status" value="1"/>
</dbReference>
<dbReference type="Pfam" id="PF10996">
    <property type="entry name" value="Beta-Casp"/>
    <property type="match status" value="1"/>
</dbReference>
<evidence type="ECO:0000256" key="3">
    <source>
        <dbReference type="ARBA" id="ARBA00022490"/>
    </source>
</evidence>
<dbReference type="InterPro" id="IPR036866">
    <property type="entry name" value="RibonucZ/Hydroxyglut_hydro"/>
</dbReference>
<comment type="subcellular location">
    <subcellularLocation>
        <location evidence="2">Cytoplasm</location>
    </subcellularLocation>
    <subcellularLocation>
        <location evidence="1">Nucleus</location>
    </subcellularLocation>
</comment>
<dbReference type="GO" id="GO:0034472">
    <property type="term" value="P:snRNA 3'-end processing"/>
    <property type="evidence" value="ECO:0007669"/>
    <property type="project" value="TreeGrafter"/>
</dbReference>
<dbReference type="PANTHER" id="PTHR46094">
    <property type="entry name" value="INTEGRATOR COMPLEX SUBUNIT 9"/>
    <property type="match status" value="1"/>
</dbReference>
<dbReference type="WBParaSite" id="SBAD_0000926801-mRNA-1">
    <property type="protein sequence ID" value="SBAD_0000926801-mRNA-1"/>
    <property type="gene ID" value="SBAD_0000926801"/>
</dbReference>
<evidence type="ECO:0000256" key="1">
    <source>
        <dbReference type="ARBA" id="ARBA00004123"/>
    </source>
</evidence>
<dbReference type="OrthoDB" id="5600060at2759"/>
<evidence type="ECO:0000313" key="6">
    <source>
        <dbReference type="EMBL" id="VDP20257.1"/>
    </source>
</evidence>
<dbReference type="GO" id="GO:0005737">
    <property type="term" value="C:cytoplasm"/>
    <property type="evidence" value="ECO:0007669"/>
    <property type="project" value="UniProtKB-SubCell"/>
</dbReference>
<keyword evidence="7" id="KW-1185">Reference proteome</keyword>
<dbReference type="PANTHER" id="PTHR46094:SF1">
    <property type="entry name" value="INTEGRATOR COMPLEX SUBUNIT 9"/>
    <property type="match status" value="1"/>
</dbReference>
<evidence type="ECO:0000256" key="2">
    <source>
        <dbReference type="ARBA" id="ARBA00004496"/>
    </source>
</evidence>
<evidence type="ECO:0000256" key="4">
    <source>
        <dbReference type="ARBA" id="ARBA00023242"/>
    </source>
</evidence>
<organism evidence="8">
    <name type="scientific">Soboliphyme baturini</name>
    <dbReference type="NCBI Taxonomy" id="241478"/>
    <lineage>
        <taxon>Eukaryota</taxon>
        <taxon>Metazoa</taxon>
        <taxon>Ecdysozoa</taxon>
        <taxon>Nematoda</taxon>
        <taxon>Enoplea</taxon>
        <taxon>Dorylaimia</taxon>
        <taxon>Dioctophymatida</taxon>
        <taxon>Dioctophymatoidea</taxon>
        <taxon>Soboliphymatidae</taxon>
        <taxon>Soboliphyme</taxon>
    </lineage>
</organism>
<dbReference type="AlphaFoldDB" id="A0A183IZ97"/>
<sequence length="250" mass="27990">MYSAEEMKRSLSKARAVAFNEIIDVNGLLNVTAIKSGYSIGTCNWLITTDYHKAIDLAPMMSPDVVIVSCISQFPHRHPDETLTEFAKIIEKVLRSGGNVLVPCSPTGLIYDLIEFLSITLANDGLSKTSMYCVSSVVDTCFAFANIYPECLVESKEQKVFVPEEPFLHGSLNKNGDLKYYTSLHERLHSEFEPPAVVFASHPSLRMGDSVHFMEFFNTDPKNAVVIVGNFAETFDDFDYCVTSRTKFLR</sequence>
<keyword evidence="4" id="KW-0539">Nucleus</keyword>
<reference evidence="8" key="1">
    <citation type="submission" date="2016-06" db="UniProtKB">
        <authorList>
            <consortium name="WormBaseParasite"/>
        </authorList>
    </citation>
    <scope>IDENTIFICATION</scope>
</reference>